<dbReference type="Proteomes" id="UP000790709">
    <property type="component" value="Unassembled WGS sequence"/>
</dbReference>
<dbReference type="EMBL" id="MU266493">
    <property type="protein sequence ID" value="KAH7922221.1"/>
    <property type="molecule type" value="Genomic_DNA"/>
</dbReference>
<protein>
    <submittedName>
        <fullName evidence="1">Uncharacterized protein</fullName>
    </submittedName>
</protein>
<evidence type="ECO:0000313" key="2">
    <source>
        <dbReference type="Proteomes" id="UP000790709"/>
    </source>
</evidence>
<proteinExistence type="predicted"/>
<keyword evidence="2" id="KW-1185">Reference proteome</keyword>
<organism evidence="1 2">
    <name type="scientific">Leucogyrophana mollusca</name>
    <dbReference type="NCBI Taxonomy" id="85980"/>
    <lineage>
        <taxon>Eukaryota</taxon>
        <taxon>Fungi</taxon>
        <taxon>Dikarya</taxon>
        <taxon>Basidiomycota</taxon>
        <taxon>Agaricomycotina</taxon>
        <taxon>Agaricomycetes</taxon>
        <taxon>Agaricomycetidae</taxon>
        <taxon>Boletales</taxon>
        <taxon>Boletales incertae sedis</taxon>
        <taxon>Leucogyrophana</taxon>
    </lineage>
</organism>
<evidence type="ECO:0000313" key="1">
    <source>
        <dbReference type="EMBL" id="KAH7922221.1"/>
    </source>
</evidence>
<name>A0ACB8B8T8_9AGAM</name>
<sequence length="296" mass="32784">MSTDRDLTSISVSALSFLSWEICITFKDEVELIWSKPATSLVKWLFLLARYVGLASLLYVLIPDIQQFVEIAMGVCLFSATRLLGVYVGGSTIGCKGLLVLRVTMSQVLVTLIELIFMLRVHALYNRDRRMAVCLGFLAVSGMIVAIVGLSHTVANTQFDEMCSVTHIDSSMAYFGFAFVFIEGILLLLTILRCIHTFRASKKLAPIVTLMLRDGTLGFLALIAVLMPTSILLVVWHGAQLSFITPWFCAVLSCAGCRMIISLQRLPLYDRHDLTADQTLPVITSHILIEPPHPNS</sequence>
<comment type="caution">
    <text evidence="1">The sequence shown here is derived from an EMBL/GenBank/DDBJ whole genome shotgun (WGS) entry which is preliminary data.</text>
</comment>
<accession>A0ACB8B8T8</accession>
<gene>
    <name evidence="1" type="ORF">BV22DRAFT_1037747</name>
</gene>
<reference evidence="1" key="1">
    <citation type="journal article" date="2021" name="New Phytol.">
        <title>Evolutionary innovations through gain and loss of genes in the ectomycorrhizal Boletales.</title>
        <authorList>
            <person name="Wu G."/>
            <person name="Miyauchi S."/>
            <person name="Morin E."/>
            <person name="Kuo A."/>
            <person name="Drula E."/>
            <person name="Varga T."/>
            <person name="Kohler A."/>
            <person name="Feng B."/>
            <person name="Cao Y."/>
            <person name="Lipzen A."/>
            <person name="Daum C."/>
            <person name="Hundley H."/>
            <person name="Pangilinan J."/>
            <person name="Johnson J."/>
            <person name="Barry K."/>
            <person name="LaButti K."/>
            <person name="Ng V."/>
            <person name="Ahrendt S."/>
            <person name="Min B."/>
            <person name="Choi I.G."/>
            <person name="Park H."/>
            <person name="Plett J.M."/>
            <person name="Magnuson J."/>
            <person name="Spatafora J.W."/>
            <person name="Nagy L.G."/>
            <person name="Henrissat B."/>
            <person name="Grigoriev I.V."/>
            <person name="Yang Z.L."/>
            <person name="Xu J."/>
            <person name="Martin F.M."/>
        </authorList>
    </citation>
    <scope>NUCLEOTIDE SEQUENCE</scope>
    <source>
        <strain evidence="1">KUC20120723A-06</strain>
    </source>
</reference>